<feature type="compositionally biased region" description="Low complexity" evidence="1">
    <location>
        <begin position="444"/>
        <end position="461"/>
    </location>
</feature>
<feature type="compositionally biased region" description="Low complexity" evidence="1">
    <location>
        <begin position="468"/>
        <end position="481"/>
    </location>
</feature>
<gene>
    <name evidence="4" type="primary">LOC107218192</name>
</gene>
<evidence type="ECO:0000313" key="3">
    <source>
        <dbReference type="Proteomes" id="UP000829291"/>
    </source>
</evidence>
<organism evidence="4">
    <name type="scientific">Neodiprion lecontei</name>
    <name type="common">Redheaded pine sawfly</name>
    <dbReference type="NCBI Taxonomy" id="441921"/>
    <lineage>
        <taxon>Eukaryota</taxon>
        <taxon>Metazoa</taxon>
        <taxon>Ecdysozoa</taxon>
        <taxon>Arthropoda</taxon>
        <taxon>Hexapoda</taxon>
        <taxon>Insecta</taxon>
        <taxon>Pterygota</taxon>
        <taxon>Neoptera</taxon>
        <taxon>Endopterygota</taxon>
        <taxon>Hymenoptera</taxon>
        <taxon>Tenthredinoidea</taxon>
        <taxon>Diprionidae</taxon>
        <taxon>Diprioninae</taxon>
        <taxon>Neodiprion</taxon>
    </lineage>
</organism>
<feature type="compositionally biased region" description="Basic and acidic residues" evidence="1">
    <location>
        <begin position="42"/>
        <end position="55"/>
    </location>
</feature>
<sequence length="708" mass="76067">MNLLSIFIALTLSLACTFAEESKSSDVTKLEVVDLGEVSDESDVKISESQRKRDSGYVYNRPDRLTAGQRFNGHGYRQGSNGYRAKIVSRYPSQSQRPFTSYGTPVQSEPVRRPSIQYSGPQSGSFGGHQNHLRPQQGQFSGQQNQQNQQNQYSSGQFAQQSNGFFSQRVPSPVRHVDFVPPNPIASQNDQPFGSNTALYLPPQNQELPTYSTPSKFQAGQQSFQHQIQSVNFQQQDQTASFQDQSSNQGVISDAANFLSQNAQAISQLYGAPATDQNFAPNNEDFSGGSNQIQGVTGPSLEHNNQFQNQQFRNVQSAQRFQGSLPSYASGTLGPEESLEQIQSKEKDRLIAELQTLLSQSQSQNAASAELIGQYAQSHGNYIENQKLLAAISSQLQNQQKYNNGGQNANPGGSFGPANTAFGQAPFVPGTSTSPTFTLGYGLTTQQTPTTTTTTTTTTASPIPPSQSPAGSSQSGSSVPAPSAPPASNPNFPQYGGFVPSLIGSPGFVGALPSYGTVGSGFVPAPVQPAESSPTHFGLPIPQDPNAAQQPQTPGSSHHPPQPVALPSSPSFVTRPAALPVQPVHPVHPLQPVHPVQPIAPLHPISTTLHGVQQFHPILNQPLQPVASPVHPVLPAVAPVHTAPVAAHPSYGIQPGVFNPLLYKPVKNVYPVYYYPNLPYQVQKPALPTYPWSYAPSYAQAKPAQIWK</sequence>
<feature type="compositionally biased region" description="Polar residues" evidence="1">
    <location>
        <begin position="91"/>
        <end position="107"/>
    </location>
</feature>
<dbReference type="InParanoid" id="A0A6J0B924"/>
<feature type="compositionally biased region" description="Low complexity" evidence="1">
    <location>
        <begin position="136"/>
        <end position="156"/>
    </location>
</feature>
<dbReference type="GeneID" id="107218192"/>
<feature type="region of interest" description="Disordered" evidence="1">
    <location>
        <begin position="41"/>
        <end position="156"/>
    </location>
</feature>
<feature type="region of interest" description="Disordered" evidence="1">
    <location>
        <begin position="401"/>
        <end position="489"/>
    </location>
</feature>
<reference evidence="4" key="1">
    <citation type="submission" date="2025-08" db="UniProtKB">
        <authorList>
            <consortium name="RefSeq"/>
        </authorList>
    </citation>
    <scope>IDENTIFICATION</scope>
    <source>
        <tissue evidence="4">Thorax and Abdomen</tissue>
    </source>
</reference>
<dbReference type="AlphaFoldDB" id="A0A6J0B924"/>
<dbReference type="Proteomes" id="UP000829291">
    <property type="component" value="Chromosome 6"/>
</dbReference>
<proteinExistence type="predicted"/>
<evidence type="ECO:0000256" key="2">
    <source>
        <dbReference type="SAM" id="SignalP"/>
    </source>
</evidence>
<feature type="region of interest" description="Disordered" evidence="1">
    <location>
        <begin position="276"/>
        <end position="303"/>
    </location>
</feature>
<name>A0A6J0B924_NEOLC</name>
<keyword evidence="2" id="KW-0732">Signal</keyword>
<dbReference type="KEGG" id="nlo:107218192"/>
<evidence type="ECO:0000313" key="4">
    <source>
        <dbReference type="RefSeq" id="XP_015511469.1"/>
    </source>
</evidence>
<feature type="compositionally biased region" description="Polar residues" evidence="1">
    <location>
        <begin position="546"/>
        <end position="556"/>
    </location>
</feature>
<evidence type="ECO:0000256" key="1">
    <source>
        <dbReference type="SAM" id="MobiDB-lite"/>
    </source>
</evidence>
<dbReference type="OrthoDB" id="7700860at2759"/>
<feature type="region of interest" description="Disordered" evidence="1">
    <location>
        <begin position="526"/>
        <end position="572"/>
    </location>
</feature>
<accession>A0A6J0B924</accession>
<protein>
    <submittedName>
        <fullName evidence="4">PHD finger protein rhinoceros</fullName>
    </submittedName>
</protein>
<feature type="compositionally biased region" description="Low complexity" evidence="1">
    <location>
        <begin position="401"/>
        <end position="410"/>
    </location>
</feature>
<feature type="signal peptide" evidence="2">
    <location>
        <begin position="1"/>
        <end position="19"/>
    </location>
</feature>
<feature type="chain" id="PRO_5026980142" evidence="2">
    <location>
        <begin position="20"/>
        <end position="708"/>
    </location>
</feature>
<dbReference type="RefSeq" id="XP_015511469.1">
    <property type="nucleotide sequence ID" value="XM_015655983.2"/>
</dbReference>
<keyword evidence="3" id="KW-1185">Reference proteome</keyword>
<feature type="compositionally biased region" description="Polar residues" evidence="1">
    <location>
        <begin position="276"/>
        <end position="297"/>
    </location>
</feature>